<dbReference type="InterPro" id="IPR019795">
    <property type="entry name" value="Globin_bac-like_CS"/>
</dbReference>
<keyword evidence="3 6" id="KW-0349">Heme</keyword>
<dbReference type="HOGENOM" id="CLU_103526_2_0_4"/>
<proteinExistence type="predicted"/>
<evidence type="ECO:0000313" key="8">
    <source>
        <dbReference type="Proteomes" id="UP000008332"/>
    </source>
</evidence>
<dbReference type="SUPFAM" id="SSF46458">
    <property type="entry name" value="Globin-like"/>
    <property type="match status" value="1"/>
</dbReference>
<dbReference type="GO" id="GO:0015671">
    <property type="term" value="P:oxygen transport"/>
    <property type="evidence" value="ECO:0007669"/>
    <property type="project" value="InterPro"/>
</dbReference>
<dbReference type="AlphaFoldDB" id="Q21WA2"/>
<dbReference type="CDD" id="cd00454">
    <property type="entry name" value="TrHb1_N"/>
    <property type="match status" value="1"/>
</dbReference>
<dbReference type="GO" id="GO:0046872">
    <property type="term" value="F:metal ion binding"/>
    <property type="evidence" value="ECO:0007669"/>
    <property type="project" value="UniProtKB-KW"/>
</dbReference>
<protein>
    <submittedName>
        <fullName evidence="7">Globin</fullName>
    </submittedName>
</protein>
<dbReference type="Proteomes" id="UP000008332">
    <property type="component" value="Chromosome"/>
</dbReference>
<dbReference type="eggNOG" id="COG2346">
    <property type="taxonomic scope" value="Bacteria"/>
</dbReference>
<feature type="binding site" description="distal binding residue" evidence="6">
    <location>
        <position position="105"/>
    </location>
    <ligand>
        <name>heme</name>
        <dbReference type="ChEBI" id="CHEBI:30413"/>
    </ligand>
    <ligandPart>
        <name>Fe</name>
        <dbReference type="ChEBI" id="CHEBI:18248"/>
    </ligandPart>
</feature>
<dbReference type="InterPro" id="IPR012292">
    <property type="entry name" value="Globin/Proto"/>
</dbReference>
<evidence type="ECO:0000256" key="4">
    <source>
        <dbReference type="ARBA" id="ARBA00022723"/>
    </source>
</evidence>
<dbReference type="STRING" id="338969.Rfer_2228"/>
<keyword evidence="2" id="KW-0813">Transport</keyword>
<dbReference type="Gene3D" id="1.10.490.10">
    <property type="entry name" value="Globins"/>
    <property type="match status" value="1"/>
</dbReference>
<dbReference type="GO" id="GO:0019825">
    <property type="term" value="F:oxygen binding"/>
    <property type="evidence" value="ECO:0007669"/>
    <property type="project" value="InterPro"/>
</dbReference>
<evidence type="ECO:0000256" key="2">
    <source>
        <dbReference type="ARBA" id="ARBA00022448"/>
    </source>
</evidence>
<reference evidence="8" key="1">
    <citation type="submission" date="2006-02" db="EMBL/GenBank/DDBJ databases">
        <title>Complete sequence of chromosome of Rhodoferax ferrireducens DSM 15236.</title>
        <authorList>
            <person name="Copeland A."/>
            <person name="Lucas S."/>
            <person name="Lapidus A."/>
            <person name="Barry K."/>
            <person name="Detter J.C."/>
            <person name="Glavina del Rio T."/>
            <person name="Hammon N."/>
            <person name="Israni S."/>
            <person name="Pitluck S."/>
            <person name="Brettin T."/>
            <person name="Bruce D."/>
            <person name="Han C."/>
            <person name="Tapia R."/>
            <person name="Gilna P."/>
            <person name="Kiss H."/>
            <person name="Schmutz J."/>
            <person name="Larimer F."/>
            <person name="Land M."/>
            <person name="Kyrpides N."/>
            <person name="Ivanova N."/>
            <person name="Richardson P."/>
        </authorList>
    </citation>
    <scope>NUCLEOTIDE SEQUENCE [LARGE SCALE GENOMIC DNA]</scope>
    <source>
        <strain evidence="8">ATCC BAA-621 / DSM 15236 / T118</strain>
    </source>
</reference>
<evidence type="ECO:0000313" key="7">
    <source>
        <dbReference type="EMBL" id="ABD69951.1"/>
    </source>
</evidence>
<evidence type="ECO:0000256" key="5">
    <source>
        <dbReference type="ARBA" id="ARBA00023004"/>
    </source>
</evidence>
<dbReference type="InterPro" id="IPR001486">
    <property type="entry name" value="Hemoglobin_trunc"/>
</dbReference>
<accession>Q21WA2</accession>
<dbReference type="Pfam" id="PF01152">
    <property type="entry name" value="Bac_globin"/>
    <property type="match status" value="1"/>
</dbReference>
<comment type="cofactor">
    <cofactor evidence="1">
        <name>heme</name>
        <dbReference type="ChEBI" id="CHEBI:30413"/>
    </cofactor>
</comment>
<sequence>MSMVCNTLACFAIADAFDHSEINEVPQYQKEFPMTTTLYQRLGGADGIARLVDDIIATHLANPLVKTRFEKITDMAHIKKLSCEFLTTGSGGPQTYTGQGMLAAHKGMNISEQEFLVVVDDIFVALNKNGIDEDSKKDVLAILYSLKDQIIRV</sequence>
<dbReference type="InterPro" id="IPR009050">
    <property type="entry name" value="Globin-like_sf"/>
</dbReference>
<dbReference type="KEGG" id="rfr:Rfer_2228"/>
<evidence type="ECO:0000256" key="3">
    <source>
        <dbReference type="ARBA" id="ARBA00022617"/>
    </source>
</evidence>
<keyword evidence="5 6" id="KW-0408">Iron</keyword>
<keyword evidence="4 6" id="KW-0479">Metal-binding</keyword>
<name>Q21WA2_ALBFT</name>
<dbReference type="PROSITE" id="PS01213">
    <property type="entry name" value="GLOBIN_FAM_2"/>
    <property type="match status" value="1"/>
</dbReference>
<keyword evidence="8" id="KW-1185">Reference proteome</keyword>
<organism evidence="7 8">
    <name type="scientific">Albidiferax ferrireducens (strain ATCC BAA-621 / DSM 15236 / T118)</name>
    <name type="common">Rhodoferax ferrireducens</name>
    <dbReference type="NCBI Taxonomy" id="338969"/>
    <lineage>
        <taxon>Bacteria</taxon>
        <taxon>Pseudomonadati</taxon>
        <taxon>Pseudomonadota</taxon>
        <taxon>Betaproteobacteria</taxon>
        <taxon>Burkholderiales</taxon>
        <taxon>Comamonadaceae</taxon>
        <taxon>Rhodoferax</taxon>
    </lineage>
</organism>
<evidence type="ECO:0000256" key="6">
    <source>
        <dbReference type="PIRSR" id="PIRSR601486-1"/>
    </source>
</evidence>
<dbReference type="OrthoDB" id="9795814at2"/>
<gene>
    <name evidence="7" type="ordered locus">Rfer_2228</name>
</gene>
<dbReference type="EMBL" id="CP000267">
    <property type="protein sequence ID" value="ABD69951.1"/>
    <property type="molecule type" value="Genomic_DNA"/>
</dbReference>
<dbReference type="GO" id="GO:0020037">
    <property type="term" value="F:heme binding"/>
    <property type="evidence" value="ECO:0007669"/>
    <property type="project" value="InterPro"/>
</dbReference>
<evidence type="ECO:0000256" key="1">
    <source>
        <dbReference type="ARBA" id="ARBA00001971"/>
    </source>
</evidence>